<dbReference type="EC" id="5.4.2.11" evidence="4 5"/>
<feature type="binding site" evidence="4">
    <location>
        <begin position="20"/>
        <end position="27"/>
    </location>
    <ligand>
        <name>substrate</name>
    </ligand>
</feature>
<dbReference type="InterPro" id="IPR029033">
    <property type="entry name" value="His_PPase_superfam"/>
</dbReference>
<keyword evidence="3 4" id="KW-0413">Isomerase</keyword>
<dbReference type="RefSeq" id="WP_378314379.1">
    <property type="nucleotide sequence ID" value="NZ_JBHUKS010000041.1"/>
</dbReference>
<evidence type="ECO:0000256" key="5">
    <source>
        <dbReference type="RuleBase" id="RU004512"/>
    </source>
</evidence>
<evidence type="ECO:0000313" key="7">
    <source>
        <dbReference type="Proteomes" id="UP001597483"/>
    </source>
</evidence>
<feature type="binding site" evidence="4">
    <location>
        <position position="110"/>
    </location>
    <ligand>
        <name>substrate</name>
    </ligand>
</feature>
<accession>A0ABW5HPQ1</accession>
<comment type="catalytic activity">
    <reaction evidence="4 5">
        <text>(2R)-2-phosphoglycerate = (2R)-3-phosphoglycerate</text>
        <dbReference type="Rhea" id="RHEA:15901"/>
        <dbReference type="ChEBI" id="CHEBI:58272"/>
        <dbReference type="ChEBI" id="CHEBI:58289"/>
        <dbReference type="EC" id="5.4.2.11"/>
    </reaction>
</comment>
<evidence type="ECO:0000256" key="3">
    <source>
        <dbReference type="ARBA" id="ARBA00023235"/>
    </source>
</evidence>
<evidence type="ECO:0000256" key="2">
    <source>
        <dbReference type="ARBA" id="ARBA00023152"/>
    </source>
</evidence>
<reference evidence="7" key="1">
    <citation type="journal article" date="2019" name="Int. J. Syst. Evol. Microbiol.">
        <title>The Global Catalogue of Microorganisms (GCM) 10K type strain sequencing project: providing services to taxonomists for standard genome sequencing and annotation.</title>
        <authorList>
            <consortium name="The Broad Institute Genomics Platform"/>
            <consortium name="The Broad Institute Genome Sequencing Center for Infectious Disease"/>
            <person name="Wu L."/>
            <person name="Ma J."/>
        </authorList>
    </citation>
    <scope>NUCLEOTIDE SEQUENCE [LARGE SCALE GENOMIC DNA]</scope>
    <source>
        <strain evidence="7">CGMCC 4.7641</strain>
    </source>
</reference>
<dbReference type="PANTHER" id="PTHR11931">
    <property type="entry name" value="PHOSPHOGLYCERATE MUTASE"/>
    <property type="match status" value="1"/>
</dbReference>
<feature type="binding site" evidence="4">
    <location>
        <begin position="33"/>
        <end position="34"/>
    </location>
    <ligand>
        <name>substrate</name>
    </ligand>
</feature>
<dbReference type="EMBL" id="JBHUKS010000041">
    <property type="protein sequence ID" value="MFD2474819.1"/>
    <property type="molecule type" value="Genomic_DNA"/>
</dbReference>
<dbReference type="InterPro" id="IPR013078">
    <property type="entry name" value="His_Pase_superF_clade-1"/>
</dbReference>
<comment type="function">
    <text evidence="4 5">Catalyzes the interconversion of 2-phosphoglycerate and 3-phosphoglycerate.</text>
</comment>
<gene>
    <name evidence="4" type="primary">gpmA</name>
    <name evidence="6" type="ORF">ACFSVL_45935</name>
</gene>
<dbReference type="Gene3D" id="3.40.50.1240">
    <property type="entry name" value="Phosphoglycerate mutase-like"/>
    <property type="match status" value="1"/>
</dbReference>
<keyword evidence="4" id="KW-0312">Gluconeogenesis</keyword>
<comment type="pathway">
    <text evidence="4 5">Carbohydrate degradation; glycolysis; pyruvate from D-glyceraldehyde 3-phosphate: step 3/5.</text>
</comment>
<comment type="caution">
    <text evidence="6">The sequence shown here is derived from an EMBL/GenBank/DDBJ whole genome shotgun (WGS) entry which is preliminary data.</text>
</comment>
<dbReference type="Proteomes" id="UP001597483">
    <property type="component" value="Unassembled WGS sequence"/>
</dbReference>
<sequence length="259" mass="28593">MRDHTPPRPDARLRVLYLLRHGQSTANAAGEFTGWTDVPLTSAGEAEATRAGQLLAEARELPDVVHTSVLRRTIRTAEIALAGIDRSWVPVRRSWRLNERHYGALTGRNKAEVRREAGDDQFTRWRRSFSDAPPAMAPSEAAELRADPRYRDLPPGTVPDTESLADVLARVLPYWADNVATDLRAGRTPLVVAHGNSLRALVMHLDKLRPNEVAALNIPTGMPLRYEFDERLLPLPPGGRYLDPHAADTAAATVAAEGR</sequence>
<evidence type="ECO:0000256" key="4">
    <source>
        <dbReference type="HAMAP-Rule" id="MF_01039"/>
    </source>
</evidence>
<feature type="binding site" evidence="4">
    <location>
        <begin position="126"/>
        <end position="127"/>
    </location>
    <ligand>
        <name>substrate</name>
    </ligand>
</feature>
<feature type="binding site" evidence="4">
    <location>
        <position position="72"/>
    </location>
    <ligand>
        <name>substrate</name>
    </ligand>
</feature>
<feature type="binding site" evidence="4">
    <location>
        <begin position="99"/>
        <end position="102"/>
    </location>
    <ligand>
        <name>substrate</name>
    </ligand>
</feature>
<proteinExistence type="inferred from homology"/>
<feature type="active site" description="Proton donor/acceptor" evidence="4">
    <location>
        <position position="99"/>
    </location>
</feature>
<name>A0ABW5HPQ1_9PSEU</name>
<dbReference type="InterPro" id="IPR005952">
    <property type="entry name" value="Phosphogly_mut1"/>
</dbReference>
<dbReference type="Pfam" id="PF00300">
    <property type="entry name" value="His_Phos_1"/>
    <property type="match status" value="2"/>
</dbReference>
<dbReference type="NCBIfam" id="TIGR01258">
    <property type="entry name" value="pgm_1"/>
    <property type="match status" value="1"/>
</dbReference>
<dbReference type="PROSITE" id="PS00175">
    <property type="entry name" value="PG_MUTASE"/>
    <property type="match status" value="1"/>
</dbReference>
<feature type="site" description="Transition state stabilizer" evidence="4">
    <location>
        <position position="194"/>
    </location>
</feature>
<feature type="active site" description="Tele-phosphohistidine intermediate" evidence="4">
    <location>
        <position position="21"/>
    </location>
</feature>
<dbReference type="SMART" id="SM00855">
    <property type="entry name" value="PGAM"/>
    <property type="match status" value="1"/>
</dbReference>
<dbReference type="InterPro" id="IPR001345">
    <property type="entry name" value="PG/BPGM_mutase_AS"/>
</dbReference>
<organism evidence="6 7">
    <name type="scientific">Amycolatopsis silviterrae</name>
    <dbReference type="NCBI Taxonomy" id="1656914"/>
    <lineage>
        <taxon>Bacteria</taxon>
        <taxon>Bacillati</taxon>
        <taxon>Actinomycetota</taxon>
        <taxon>Actinomycetes</taxon>
        <taxon>Pseudonocardiales</taxon>
        <taxon>Pseudonocardiaceae</taxon>
        <taxon>Amycolatopsis</taxon>
    </lineage>
</organism>
<evidence type="ECO:0000313" key="6">
    <source>
        <dbReference type="EMBL" id="MFD2474819.1"/>
    </source>
</evidence>
<dbReference type="PIRSF" id="PIRSF000709">
    <property type="entry name" value="6PFK_2-Ptase"/>
    <property type="match status" value="1"/>
</dbReference>
<comment type="similarity">
    <text evidence="1 4">Belongs to the phosphoglycerate mutase family. BPG-dependent PGAM subfamily.</text>
</comment>
<dbReference type="SUPFAM" id="SSF53254">
    <property type="entry name" value="Phosphoglycerate mutase-like"/>
    <property type="match status" value="1"/>
</dbReference>
<dbReference type="HAMAP" id="MF_01039">
    <property type="entry name" value="PGAM_GpmA"/>
    <property type="match status" value="1"/>
</dbReference>
<dbReference type="CDD" id="cd07067">
    <property type="entry name" value="HP_PGM_like"/>
    <property type="match status" value="1"/>
</dbReference>
<keyword evidence="7" id="KW-1185">Reference proteome</keyword>
<protein>
    <recommendedName>
        <fullName evidence="4 5">2,3-bisphosphoglycerate-dependent phosphoglycerate mutase</fullName>
        <shortName evidence="4">BPG-dependent PGAM</shortName>
        <shortName evidence="4">PGAM</shortName>
        <shortName evidence="4">Phosphoglyceromutase</shortName>
        <shortName evidence="4">dPGM</shortName>
        <ecNumber evidence="4 5">5.4.2.11</ecNumber>
    </recommendedName>
</protein>
<evidence type="ECO:0000256" key="1">
    <source>
        <dbReference type="ARBA" id="ARBA00006717"/>
    </source>
</evidence>
<keyword evidence="2 4" id="KW-0324">Glycolysis</keyword>
<feature type="binding site" evidence="4">
    <location>
        <begin position="195"/>
        <end position="196"/>
    </location>
    <ligand>
        <name>substrate</name>
    </ligand>
</feature>